<evidence type="ECO:0000313" key="3">
    <source>
        <dbReference type="Proteomes" id="UP000245125"/>
    </source>
</evidence>
<dbReference type="PANTHER" id="PTHR47197:SF3">
    <property type="entry name" value="DIHYDRO-HEME D1 DEHYDROGENASE"/>
    <property type="match status" value="1"/>
</dbReference>
<dbReference type="Proteomes" id="UP000245125">
    <property type="component" value="Unassembled WGS sequence"/>
</dbReference>
<feature type="chain" id="PRO_5015470892" description="YncE family protein" evidence="1">
    <location>
        <begin position="32"/>
        <end position="346"/>
    </location>
</feature>
<dbReference type="AlphaFoldDB" id="A0A2U3QG54"/>
<dbReference type="EMBL" id="OUUY01000066">
    <property type="protein sequence ID" value="SPQ00330.1"/>
    <property type="molecule type" value="Genomic_DNA"/>
</dbReference>
<sequence>MRFAIKKKTFSIAVAAMVASLLVLVTINTTARPANVNQDVGVLRVAQSIPLPGVKGRIDHIATDIGGQRLFIAALGNDTLEIVDLRSGKRIHSITGLREPQDVTYVPEINRIFVSNGASGSVSIFGSRSLRYEGNITFREDADNLRYDAHSKYLYVGYGKGSLGVTDVMSGKIIGDIRLAGHPEAFQLETKGPRIFVNIPSARQVAVVDRDKRSVIAVLPLKESGNFPMALDEKRHRLFIGCRRPATMLVYDTESGREVARIDIGRDVDDISYDPVHRQIYTSCGEGFIDVIRQTEADHYEVTARLKTARGARTSRFEPESMLFYLAVPSESGKSAEIRVYDFLTK</sequence>
<dbReference type="PANTHER" id="PTHR47197">
    <property type="entry name" value="PROTEIN NIRF"/>
    <property type="match status" value="1"/>
</dbReference>
<keyword evidence="1" id="KW-0732">Signal</keyword>
<keyword evidence="3" id="KW-1185">Reference proteome</keyword>
<protein>
    <recommendedName>
        <fullName evidence="4">YncE family protein</fullName>
    </recommendedName>
</protein>
<dbReference type="SUPFAM" id="SSF51004">
    <property type="entry name" value="C-terminal (heme d1) domain of cytochrome cd1-nitrite reductase"/>
    <property type="match status" value="1"/>
</dbReference>
<evidence type="ECO:0008006" key="4">
    <source>
        <dbReference type="Google" id="ProtNLM"/>
    </source>
</evidence>
<evidence type="ECO:0000256" key="1">
    <source>
        <dbReference type="SAM" id="SignalP"/>
    </source>
</evidence>
<dbReference type="OrthoDB" id="104872at2"/>
<dbReference type="InterPro" id="IPR011048">
    <property type="entry name" value="Haem_d1_sf"/>
</dbReference>
<dbReference type="Gene3D" id="2.130.10.10">
    <property type="entry name" value="YVTN repeat-like/Quinoprotein amine dehydrogenase"/>
    <property type="match status" value="2"/>
</dbReference>
<gene>
    <name evidence="2" type="ORF">NBG4_210005</name>
</gene>
<dbReference type="InterPro" id="IPR051200">
    <property type="entry name" value="Host-pathogen_enzymatic-act"/>
</dbReference>
<evidence type="ECO:0000313" key="2">
    <source>
        <dbReference type="EMBL" id="SPQ00330.1"/>
    </source>
</evidence>
<proteinExistence type="predicted"/>
<feature type="signal peptide" evidence="1">
    <location>
        <begin position="1"/>
        <end position="31"/>
    </location>
</feature>
<dbReference type="InterPro" id="IPR015943">
    <property type="entry name" value="WD40/YVTN_repeat-like_dom_sf"/>
</dbReference>
<accession>A0A2U3QG54</accession>
<name>A0A2U3QG54_9BACT</name>
<reference evidence="3" key="1">
    <citation type="submission" date="2018-03" db="EMBL/GenBank/DDBJ databases">
        <authorList>
            <person name="Zecchin S."/>
        </authorList>
    </citation>
    <scope>NUCLEOTIDE SEQUENCE [LARGE SCALE GENOMIC DNA]</scope>
</reference>
<organism evidence="2 3">
    <name type="scientific">Candidatus Sulfobium mesophilum</name>
    <dbReference type="NCBI Taxonomy" id="2016548"/>
    <lineage>
        <taxon>Bacteria</taxon>
        <taxon>Pseudomonadati</taxon>
        <taxon>Nitrospirota</taxon>
        <taxon>Nitrospiria</taxon>
        <taxon>Nitrospirales</taxon>
        <taxon>Nitrospiraceae</taxon>
        <taxon>Candidatus Sulfobium</taxon>
    </lineage>
</organism>